<evidence type="ECO:0000313" key="3">
    <source>
        <dbReference type="Proteomes" id="UP000214646"/>
    </source>
</evidence>
<dbReference type="EMBL" id="NIDE01000009">
    <property type="protein sequence ID" value="OWK39749.1"/>
    <property type="molecule type" value="Genomic_DNA"/>
</dbReference>
<gene>
    <name evidence="2" type="ORF">FRUB_05639</name>
</gene>
<organism evidence="2 3">
    <name type="scientific">Fimbriiglobus ruber</name>
    <dbReference type="NCBI Taxonomy" id="1908690"/>
    <lineage>
        <taxon>Bacteria</taxon>
        <taxon>Pseudomonadati</taxon>
        <taxon>Planctomycetota</taxon>
        <taxon>Planctomycetia</taxon>
        <taxon>Gemmatales</taxon>
        <taxon>Gemmataceae</taxon>
        <taxon>Fimbriiglobus</taxon>
    </lineage>
</organism>
<reference evidence="3" key="1">
    <citation type="submission" date="2017-06" db="EMBL/GenBank/DDBJ databases">
        <title>Genome analysis of Fimbriiglobus ruber SP5, the first member of the order Planctomycetales with confirmed chitinolytic capability.</title>
        <authorList>
            <person name="Ravin N.V."/>
            <person name="Rakitin A.L."/>
            <person name="Ivanova A.A."/>
            <person name="Beletsky A.V."/>
            <person name="Kulichevskaya I.S."/>
            <person name="Mardanov A.V."/>
            <person name="Dedysh S.N."/>
        </authorList>
    </citation>
    <scope>NUCLEOTIDE SEQUENCE [LARGE SCALE GENOMIC DNA]</scope>
    <source>
        <strain evidence="3">SP5</strain>
    </source>
</reference>
<comment type="caution">
    <text evidence="2">The sequence shown here is derived from an EMBL/GenBank/DDBJ whole genome shotgun (WGS) entry which is preliminary data.</text>
</comment>
<name>A0A225DRH6_9BACT</name>
<proteinExistence type="predicted"/>
<protein>
    <submittedName>
        <fullName evidence="2">Uncharacterized protein</fullName>
    </submittedName>
</protein>
<evidence type="ECO:0000313" key="2">
    <source>
        <dbReference type="EMBL" id="OWK39749.1"/>
    </source>
</evidence>
<evidence type="ECO:0000256" key="1">
    <source>
        <dbReference type="SAM" id="MobiDB-lite"/>
    </source>
</evidence>
<feature type="region of interest" description="Disordered" evidence="1">
    <location>
        <begin position="146"/>
        <end position="181"/>
    </location>
</feature>
<sequence length="181" mass="20768">MMKQVYQLFDRRCRTQTAADNLMRLRRRLKRFKKLGRALEALHGSNLVKALTYLDDKRFLGASNAAERGTRRFRKMRKTSYSVRTAEHIRQPFWPHTFLAAISTILGKSGCRGIADTERRTPRAGKFPARGVLRLMCWSSGDRACAAQSPTDQRQHGENQEHEEENPGGVKRVIGHKTETE</sequence>
<keyword evidence="3" id="KW-1185">Reference proteome</keyword>
<dbReference type="AlphaFoldDB" id="A0A225DRH6"/>
<accession>A0A225DRH6</accession>
<dbReference type="Proteomes" id="UP000214646">
    <property type="component" value="Unassembled WGS sequence"/>
</dbReference>